<gene>
    <name evidence="1" type="ORF">ACFPFU_24735</name>
</gene>
<dbReference type="Gene3D" id="1.10.1740.10">
    <property type="match status" value="1"/>
</dbReference>
<dbReference type="Proteomes" id="UP001595818">
    <property type="component" value="Unassembled WGS sequence"/>
</dbReference>
<dbReference type="EMBL" id="JBHSJJ010000024">
    <property type="protein sequence ID" value="MFC4874933.1"/>
    <property type="molecule type" value="Genomic_DNA"/>
</dbReference>
<evidence type="ECO:0000313" key="1">
    <source>
        <dbReference type="EMBL" id="MFC4874933.1"/>
    </source>
</evidence>
<evidence type="ECO:0000313" key="2">
    <source>
        <dbReference type="Proteomes" id="UP001595818"/>
    </source>
</evidence>
<name>A0ABV9T942_9BACT</name>
<proteinExistence type="predicted"/>
<dbReference type="InterPro" id="IPR013325">
    <property type="entry name" value="RNA_pol_sigma_r2"/>
</dbReference>
<keyword evidence="2" id="KW-1185">Reference proteome</keyword>
<comment type="caution">
    <text evidence="1">The sequence shown here is derived from an EMBL/GenBank/DDBJ whole genome shotgun (WGS) entry which is preliminary data.</text>
</comment>
<dbReference type="RefSeq" id="WP_377069264.1">
    <property type="nucleotide sequence ID" value="NZ_JBHSJJ010000024.1"/>
</dbReference>
<dbReference type="SUPFAM" id="SSF88946">
    <property type="entry name" value="Sigma2 domain of RNA polymerase sigma factors"/>
    <property type="match status" value="1"/>
</dbReference>
<organism evidence="1 2">
    <name type="scientific">Negadavirga shengliensis</name>
    <dbReference type="NCBI Taxonomy" id="1389218"/>
    <lineage>
        <taxon>Bacteria</taxon>
        <taxon>Pseudomonadati</taxon>
        <taxon>Bacteroidota</taxon>
        <taxon>Cytophagia</taxon>
        <taxon>Cytophagales</taxon>
        <taxon>Cyclobacteriaceae</taxon>
        <taxon>Negadavirga</taxon>
    </lineage>
</organism>
<protein>
    <submittedName>
        <fullName evidence="1">RNA polymerase sigma factor</fullName>
    </submittedName>
</protein>
<sequence>MKLKDKLKNPKSRESFFLDMYRQSFPSVAGYVKKNGGTLEDAKDIFQDSLVIFYEKAVSPGFVLKKSEKAYLFGIAKHLWFNRRHEISHFQELEDHEDLISQDEANHGLGNKIVELLEASGKKCMEMLKAFYYDHLSMEELSASFGYATTRSATVQKYKCLEKVRDKVKEKTLHYEDFIA</sequence>
<reference evidence="2" key="1">
    <citation type="journal article" date="2019" name="Int. J. Syst. Evol. Microbiol.">
        <title>The Global Catalogue of Microorganisms (GCM) 10K type strain sequencing project: providing services to taxonomists for standard genome sequencing and annotation.</title>
        <authorList>
            <consortium name="The Broad Institute Genomics Platform"/>
            <consortium name="The Broad Institute Genome Sequencing Center for Infectious Disease"/>
            <person name="Wu L."/>
            <person name="Ma J."/>
        </authorList>
    </citation>
    <scope>NUCLEOTIDE SEQUENCE [LARGE SCALE GENOMIC DNA]</scope>
    <source>
        <strain evidence="2">CGMCC 4.7466</strain>
    </source>
</reference>
<accession>A0ABV9T942</accession>